<dbReference type="Proteomes" id="UP000288168">
    <property type="component" value="Unassembled WGS sequence"/>
</dbReference>
<evidence type="ECO:0000313" key="2">
    <source>
        <dbReference type="Proteomes" id="UP000288168"/>
    </source>
</evidence>
<dbReference type="AlphaFoldDB" id="A0A428PM31"/>
<name>A0A428PM31_9HYPO</name>
<dbReference type="EMBL" id="NKCI01000116">
    <property type="protein sequence ID" value="RSL54006.1"/>
    <property type="molecule type" value="Genomic_DNA"/>
</dbReference>
<dbReference type="STRING" id="1325734.A0A428PM31"/>
<organism evidence="1 2">
    <name type="scientific">Fusarium duplospermum</name>
    <dbReference type="NCBI Taxonomy" id="1325734"/>
    <lineage>
        <taxon>Eukaryota</taxon>
        <taxon>Fungi</taxon>
        <taxon>Dikarya</taxon>
        <taxon>Ascomycota</taxon>
        <taxon>Pezizomycotina</taxon>
        <taxon>Sordariomycetes</taxon>
        <taxon>Hypocreomycetidae</taxon>
        <taxon>Hypocreales</taxon>
        <taxon>Nectriaceae</taxon>
        <taxon>Fusarium</taxon>
        <taxon>Fusarium solani species complex</taxon>
    </lineage>
</organism>
<sequence>MVESGRTSKIGASLTKERLLRLQQVNEKRALQRDVAQGQSLASLTTDAFTPIRHISFLGRHRESFQRAILDRVHDKDGAAFMRLLSKVLLGMLPIVGFAGSGEADLMATTILLTMGVGPVIVCTPTQVAASNIAVRVNKLASVTYGKVKEPMPIVVRGLSWKVDELRGKAYALGGGPVDATHDN</sequence>
<protein>
    <submittedName>
        <fullName evidence="1">Uncharacterized protein</fullName>
    </submittedName>
</protein>
<reference evidence="1 2" key="1">
    <citation type="submission" date="2017-06" db="EMBL/GenBank/DDBJ databases">
        <title>Comparative genomic analysis of Ambrosia Fusariam Clade fungi.</title>
        <authorList>
            <person name="Stajich J.E."/>
            <person name="Carrillo J."/>
            <person name="Kijimoto T."/>
            <person name="Eskalen A."/>
            <person name="O'Donnell K."/>
            <person name="Kasson M."/>
        </authorList>
    </citation>
    <scope>NUCLEOTIDE SEQUENCE [LARGE SCALE GENOMIC DNA]</scope>
    <source>
        <strain evidence="1 2">NRRL62584</strain>
    </source>
</reference>
<keyword evidence="2" id="KW-1185">Reference proteome</keyword>
<gene>
    <name evidence="1" type="ORF">CEP54_010120</name>
</gene>
<proteinExistence type="predicted"/>
<accession>A0A428PM31</accession>
<evidence type="ECO:0000313" key="1">
    <source>
        <dbReference type="EMBL" id="RSL54006.1"/>
    </source>
</evidence>
<comment type="caution">
    <text evidence="1">The sequence shown here is derived from an EMBL/GenBank/DDBJ whole genome shotgun (WGS) entry which is preliminary data.</text>
</comment>
<dbReference type="OrthoDB" id="4835297at2759"/>